<dbReference type="Proteomes" id="UP000033907">
    <property type="component" value="Unassembled WGS sequence"/>
</dbReference>
<gene>
    <name evidence="1" type="ORF">UV91_C0009G0006</name>
</gene>
<organism evidence="1 2">
    <name type="scientific">Candidatus Nomurabacteria bacterium GW2011_GWF2_43_24</name>
    <dbReference type="NCBI Taxonomy" id="1618778"/>
    <lineage>
        <taxon>Bacteria</taxon>
        <taxon>Candidatus Nomuraibacteriota</taxon>
    </lineage>
</organism>
<name>A0A0G1HJG2_9BACT</name>
<protein>
    <submittedName>
        <fullName evidence="1">Uncharacterized protein</fullName>
    </submittedName>
</protein>
<dbReference type="AlphaFoldDB" id="A0A0G1HJG2"/>
<proteinExistence type="predicted"/>
<evidence type="ECO:0000313" key="1">
    <source>
        <dbReference type="EMBL" id="KKT10999.1"/>
    </source>
</evidence>
<evidence type="ECO:0000313" key="2">
    <source>
        <dbReference type="Proteomes" id="UP000033907"/>
    </source>
</evidence>
<reference evidence="1 2" key="1">
    <citation type="journal article" date="2015" name="Nature">
        <title>rRNA introns, odd ribosomes, and small enigmatic genomes across a large radiation of phyla.</title>
        <authorList>
            <person name="Brown C.T."/>
            <person name="Hug L.A."/>
            <person name="Thomas B.C."/>
            <person name="Sharon I."/>
            <person name="Castelle C.J."/>
            <person name="Singh A."/>
            <person name="Wilkins M.J."/>
            <person name="Williams K.H."/>
            <person name="Banfield J.F."/>
        </authorList>
    </citation>
    <scope>NUCLEOTIDE SEQUENCE [LARGE SCALE GENOMIC DNA]</scope>
</reference>
<sequence length="72" mass="8283">MSLIFRSKKVRAFSNKGHSVKKNPNCFGFFSCARRSYVFSVEKTSESGSGKFLNDGEKIIPDHSEIWQFFLK</sequence>
<accession>A0A0G1HJG2</accession>
<dbReference type="EMBL" id="LCGH01000009">
    <property type="protein sequence ID" value="KKT10999.1"/>
    <property type="molecule type" value="Genomic_DNA"/>
</dbReference>
<comment type="caution">
    <text evidence="1">The sequence shown here is derived from an EMBL/GenBank/DDBJ whole genome shotgun (WGS) entry which is preliminary data.</text>
</comment>